<name>A0A1V9ZBY6_9STRA</name>
<dbReference type="AlphaFoldDB" id="A0A1V9ZBY6"/>
<evidence type="ECO:0000313" key="2">
    <source>
        <dbReference type="Proteomes" id="UP000243217"/>
    </source>
</evidence>
<dbReference type="EMBL" id="JNBS01002092">
    <property type="protein sequence ID" value="OQR95519.1"/>
    <property type="molecule type" value="Genomic_DNA"/>
</dbReference>
<comment type="caution">
    <text evidence="1">The sequence shown here is derived from an EMBL/GenBank/DDBJ whole genome shotgun (WGS) entry which is preliminary data.</text>
</comment>
<protein>
    <submittedName>
        <fullName evidence="1">Uncharacterized protein</fullName>
    </submittedName>
</protein>
<evidence type="ECO:0000313" key="1">
    <source>
        <dbReference type="EMBL" id="OQR95519.1"/>
    </source>
</evidence>
<gene>
    <name evidence="1" type="ORF">THRCLA_22128</name>
</gene>
<keyword evidence="2" id="KW-1185">Reference proteome</keyword>
<reference evidence="1 2" key="1">
    <citation type="journal article" date="2014" name="Genome Biol. Evol.">
        <title>The secreted proteins of Achlya hypogyna and Thraustotheca clavata identify the ancestral oomycete secretome and reveal gene acquisitions by horizontal gene transfer.</title>
        <authorList>
            <person name="Misner I."/>
            <person name="Blouin N."/>
            <person name="Leonard G."/>
            <person name="Richards T.A."/>
            <person name="Lane C.E."/>
        </authorList>
    </citation>
    <scope>NUCLEOTIDE SEQUENCE [LARGE SCALE GENOMIC DNA]</scope>
    <source>
        <strain evidence="1 2">ATCC 34112</strain>
    </source>
</reference>
<accession>A0A1V9ZBY6</accession>
<sequence length="138" mass="15750">MAFLLHSSVKRWQNRPNEMMQILAARAVFSLHKCFTRYSKCSHLGGSILSLTFKQPKYKQCPSVSFCGSDCFVLCFCNDELESRIRLSLLSTLDRHLNDPASALIQLIDTKPRNRQMGTSLLNDAKCLVYRVICFAQI</sequence>
<organism evidence="1 2">
    <name type="scientific">Thraustotheca clavata</name>
    <dbReference type="NCBI Taxonomy" id="74557"/>
    <lineage>
        <taxon>Eukaryota</taxon>
        <taxon>Sar</taxon>
        <taxon>Stramenopiles</taxon>
        <taxon>Oomycota</taxon>
        <taxon>Saprolegniomycetes</taxon>
        <taxon>Saprolegniales</taxon>
        <taxon>Achlyaceae</taxon>
        <taxon>Thraustotheca</taxon>
    </lineage>
</organism>
<dbReference type="Proteomes" id="UP000243217">
    <property type="component" value="Unassembled WGS sequence"/>
</dbReference>
<proteinExistence type="predicted"/>